<feature type="transmembrane region" description="Helical" evidence="1">
    <location>
        <begin position="154"/>
        <end position="175"/>
    </location>
</feature>
<evidence type="ECO:0000313" key="3">
    <source>
        <dbReference type="EMBL" id="KGM01323.1"/>
    </source>
</evidence>
<dbReference type="Pfam" id="PF01569">
    <property type="entry name" value="PAP2"/>
    <property type="match status" value="1"/>
</dbReference>
<dbReference type="AlphaFoldDB" id="A0A0A0B549"/>
<feature type="transmembrane region" description="Helical" evidence="1">
    <location>
        <begin position="75"/>
        <end position="106"/>
    </location>
</feature>
<keyword evidence="1" id="KW-0472">Membrane</keyword>
<dbReference type="PANTHER" id="PTHR14969">
    <property type="entry name" value="SPHINGOSINE-1-PHOSPHATE PHOSPHOHYDROLASE"/>
    <property type="match status" value="1"/>
</dbReference>
<keyword evidence="4" id="KW-1185">Reference proteome</keyword>
<keyword evidence="1" id="KW-1133">Transmembrane helix</keyword>
<name>A0A0A0B549_9CELL</name>
<dbReference type="OrthoDB" id="5289372at2"/>
<feature type="transmembrane region" description="Helical" evidence="1">
    <location>
        <begin position="25"/>
        <end position="48"/>
    </location>
</feature>
<evidence type="ECO:0000313" key="4">
    <source>
        <dbReference type="Proteomes" id="UP000029833"/>
    </source>
</evidence>
<organism evidence="3 4">
    <name type="scientific">Cellulomonas cellasea DSM 20118</name>
    <dbReference type="NCBI Taxonomy" id="1408250"/>
    <lineage>
        <taxon>Bacteria</taxon>
        <taxon>Bacillati</taxon>
        <taxon>Actinomycetota</taxon>
        <taxon>Actinomycetes</taxon>
        <taxon>Micrococcales</taxon>
        <taxon>Cellulomonadaceae</taxon>
        <taxon>Cellulomonas</taxon>
    </lineage>
</organism>
<gene>
    <name evidence="3" type="ORF">Q760_02100</name>
</gene>
<dbReference type="RefSeq" id="WP_084142837.1">
    <property type="nucleotide sequence ID" value="NZ_AXNT01000114.1"/>
</dbReference>
<dbReference type="Proteomes" id="UP000029833">
    <property type="component" value="Unassembled WGS sequence"/>
</dbReference>
<dbReference type="InterPro" id="IPR036938">
    <property type="entry name" value="PAP2/HPO_sf"/>
</dbReference>
<feature type="domain" description="Phosphatidic acid phosphatase type 2/haloperoxidase" evidence="2">
    <location>
        <begin position="112"/>
        <end position="228"/>
    </location>
</feature>
<sequence>MSHEHAASGATSALHRAWSRVTGDALVRATVPGLLLVAFGLAVFAGLLDGVQEQDDLTVLDRPLLTWLVEQRGDAATAVLAAITFVTGPTVLPAVVVVACGLWALVRREWWRPLLLAGAMAGSTLLSLAIKGLVARPRPPMETMDVPGAETTASFPSGHTIGTATFLLVAGYLACRRRPTAGRIVTWTLGGAAGVAVVGLSRLYLGYHFLTDVLAAIALAVAITGVVTIVDRWRAWKSARGHAGDLPPDEPLRPVD</sequence>
<comment type="caution">
    <text evidence="3">The sequence shown here is derived from an EMBL/GenBank/DDBJ whole genome shotgun (WGS) entry which is preliminary data.</text>
</comment>
<proteinExistence type="predicted"/>
<feature type="transmembrane region" description="Helical" evidence="1">
    <location>
        <begin position="213"/>
        <end position="230"/>
    </location>
</feature>
<evidence type="ECO:0000259" key="2">
    <source>
        <dbReference type="SMART" id="SM00014"/>
    </source>
</evidence>
<dbReference type="Gene3D" id="1.20.144.10">
    <property type="entry name" value="Phosphatidic acid phosphatase type 2/haloperoxidase"/>
    <property type="match status" value="2"/>
</dbReference>
<dbReference type="InterPro" id="IPR000326">
    <property type="entry name" value="PAP2/HPO"/>
</dbReference>
<accession>A0A0A0B549</accession>
<dbReference type="PANTHER" id="PTHR14969:SF13">
    <property type="entry name" value="AT30094P"/>
    <property type="match status" value="1"/>
</dbReference>
<keyword evidence="1" id="KW-0812">Transmembrane</keyword>
<dbReference type="SUPFAM" id="SSF48317">
    <property type="entry name" value="Acid phosphatase/Vanadium-dependent haloperoxidase"/>
    <property type="match status" value="1"/>
</dbReference>
<protein>
    <submittedName>
        <fullName evidence="3">Phosphoesterase PA-phosphatase</fullName>
    </submittedName>
</protein>
<dbReference type="EMBL" id="AXNT01000114">
    <property type="protein sequence ID" value="KGM01323.1"/>
    <property type="molecule type" value="Genomic_DNA"/>
</dbReference>
<feature type="transmembrane region" description="Helical" evidence="1">
    <location>
        <begin position="113"/>
        <end position="134"/>
    </location>
</feature>
<dbReference type="SMART" id="SM00014">
    <property type="entry name" value="acidPPc"/>
    <property type="match status" value="1"/>
</dbReference>
<dbReference type="STRING" id="1408250.Q760_02100"/>
<dbReference type="CDD" id="cd03392">
    <property type="entry name" value="PAP2_like_2"/>
    <property type="match status" value="1"/>
</dbReference>
<evidence type="ECO:0000256" key="1">
    <source>
        <dbReference type="SAM" id="Phobius"/>
    </source>
</evidence>
<feature type="transmembrane region" description="Helical" evidence="1">
    <location>
        <begin position="187"/>
        <end position="207"/>
    </location>
</feature>
<reference evidence="3 4" key="1">
    <citation type="submission" date="2013-10" db="EMBL/GenBank/DDBJ databases">
        <authorList>
            <person name="Wang G."/>
            <person name="Zhuang W."/>
        </authorList>
    </citation>
    <scope>NUCLEOTIDE SEQUENCE [LARGE SCALE GENOMIC DNA]</scope>
    <source>
        <strain evidence="3 4">DSM 20118</strain>
    </source>
</reference>